<dbReference type="AlphaFoldDB" id="A0A5B0L4U1"/>
<evidence type="ECO:0008006" key="3">
    <source>
        <dbReference type="Google" id="ProtNLM"/>
    </source>
</evidence>
<protein>
    <recommendedName>
        <fullName evidence="3">PilZ domain-containing protein</fullName>
    </recommendedName>
</protein>
<gene>
    <name evidence="1" type="ORF">FH063_000494</name>
</gene>
<name>A0A5B0L4U1_9PROT</name>
<reference evidence="1 2" key="1">
    <citation type="submission" date="2019-07" db="EMBL/GenBank/DDBJ databases">
        <title>Genome sequencing of the stress-tolerant strain Azospirillum brasilense Az19.</title>
        <authorList>
            <person name="Maroniche G.A."/>
            <person name="Garcia J.E."/>
            <person name="Pagnussat L."/>
            <person name="Amenta M."/>
            <person name="Creus C.M."/>
        </authorList>
    </citation>
    <scope>NUCLEOTIDE SEQUENCE [LARGE SCALE GENOMIC DNA]</scope>
    <source>
        <strain evidence="1 2">Az19</strain>
    </source>
</reference>
<organism evidence="1 2">
    <name type="scientific">Azospirillum argentinense</name>
    <dbReference type="NCBI Taxonomy" id="2970906"/>
    <lineage>
        <taxon>Bacteria</taxon>
        <taxon>Pseudomonadati</taxon>
        <taxon>Pseudomonadota</taxon>
        <taxon>Alphaproteobacteria</taxon>
        <taxon>Rhodospirillales</taxon>
        <taxon>Azospirillaceae</taxon>
        <taxon>Azospirillum</taxon>
    </lineage>
</organism>
<evidence type="ECO:0000313" key="1">
    <source>
        <dbReference type="EMBL" id="KAA1058294.1"/>
    </source>
</evidence>
<dbReference type="EMBL" id="VEWN01000001">
    <property type="protein sequence ID" value="KAA1058294.1"/>
    <property type="molecule type" value="Genomic_DNA"/>
</dbReference>
<comment type="caution">
    <text evidence="1">The sequence shown here is derived from an EMBL/GenBank/DDBJ whole genome shotgun (WGS) entry which is preliminary data.</text>
</comment>
<dbReference type="Proteomes" id="UP000325333">
    <property type="component" value="Unassembled WGS sequence"/>
</dbReference>
<proteinExistence type="predicted"/>
<evidence type="ECO:0000313" key="2">
    <source>
        <dbReference type="Proteomes" id="UP000325333"/>
    </source>
</evidence>
<sequence>MAMNGAVRRGLCMGLFDFLKVTVKDEKKAAPRRPNPPGGPSNVIEFDGKSFPLAGVSHKGFVATGFDGSLIPSQTARITVRIDDACGKFTFAATVTIEEVKGGSVSGAWNMLPPEVETTIRKYLQIRKQKTGK</sequence>
<accession>A0A5B0L4U1</accession>